<keyword evidence="3" id="KW-0282">Flagellum</keyword>
<reference evidence="3 4" key="1">
    <citation type="submission" date="2019-04" db="EMBL/GenBank/DDBJ databases">
        <title>Azoarcus nasutitermitis sp. nov. isolated from termite nest.</title>
        <authorList>
            <person name="Lin S.-Y."/>
            <person name="Hameed A."/>
            <person name="Hsu Y.-H."/>
            <person name="Young C.-C."/>
        </authorList>
    </citation>
    <scope>NUCLEOTIDE SEQUENCE [LARGE SCALE GENOMIC DNA]</scope>
    <source>
        <strain evidence="3 4">CC-YHH838</strain>
    </source>
</reference>
<accession>A0A4V3WC40</accession>
<name>A0A4V3WC40_9RHOO</name>
<dbReference type="Proteomes" id="UP000308430">
    <property type="component" value="Unassembled WGS sequence"/>
</dbReference>
<dbReference type="InterPro" id="IPR021136">
    <property type="entry name" value="Flagellar_hook_control-like_C"/>
</dbReference>
<protein>
    <submittedName>
        <fullName evidence="3">Flagellar hook-length control protein FliK</fullName>
    </submittedName>
</protein>
<feature type="domain" description="Flagellar hook-length control protein-like C-terminal" evidence="2">
    <location>
        <begin position="330"/>
        <end position="399"/>
    </location>
</feature>
<dbReference type="InterPro" id="IPR038610">
    <property type="entry name" value="FliK-like_C_sf"/>
</dbReference>
<comment type="caution">
    <text evidence="3">The sequence shown here is derived from an EMBL/GenBank/DDBJ whole genome shotgun (WGS) entry which is preliminary data.</text>
</comment>
<dbReference type="EMBL" id="SSOC01000003">
    <property type="protein sequence ID" value="THF65705.1"/>
    <property type="molecule type" value="Genomic_DNA"/>
</dbReference>
<dbReference type="OrthoDB" id="5296742at2"/>
<feature type="compositionally biased region" description="Polar residues" evidence="1">
    <location>
        <begin position="259"/>
        <end position="271"/>
    </location>
</feature>
<keyword evidence="3" id="KW-0966">Cell projection</keyword>
<dbReference type="Gene3D" id="3.30.750.140">
    <property type="match status" value="1"/>
</dbReference>
<dbReference type="AlphaFoldDB" id="A0A4V3WC40"/>
<keyword evidence="4" id="KW-1185">Reference proteome</keyword>
<gene>
    <name evidence="3" type="ORF">E6C76_09090</name>
</gene>
<evidence type="ECO:0000256" key="1">
    <source>
        <dbReference type="SAM" id="MobiDB-lite"/>
    </source>
</evidence>
<feature type="compositionally biased region" description="Low complexity" evidence="1">
    <location>
        <begin position="210"/>
        <end position="242"/>
    </location>
</feature>
<organism evidence="3 4">
    <name type="scientific">Pseudothauera nasutitermitis</name>
    <dbReference type="NCBI Taxonomy" id="2565930"/>
    <lineage>
        <taxon>Bacteria</taxon>
        <taxon>Pseudomonadati</taxon>
        <taxon>Pseudomonadota</taxon>
        <taxon>Betaproteobacteria</taxon>
        <taxon>Rhodocyclales</taxon>
        <taxon>Zoogloeaceae</taxon>
        <taxon>Pseudothauera</taxon>
    </lineage>
</organism>
<dbReference type="RefSeq" id="WP_136347911.1">
    <property type="nucleotide sequence ID" value="NZ_SSOC01000003.1"/>
</dbReference>
<evidence type="ECO:0000313" key="4">
    <source>
        <dbReference type="Proteomes" id="UP000308430"/>
    </source>
</evidence>
<sequence length="404" mass="41473">MIPADLAARLRLLTEASFFETEPPVPGLQRARAIQAQLPDLLPGQRFTAALQRTLPDGTFQAIVAGRQITLALPHSAKAGDTLELVVTHSTPRAVFAQLADAGATGAARPELSPTGRLISFLLTGQPAAEPARLAEGRPLLNTPPANGAVFAPVLRQALAQSGLFYEAQQARWLAGKVDTAALLSQPQGQLGMAGRPLPGGMLPQGGLPGQPATAGTAAGTPQGPASAASTAGTSQTQGAASLTQARAAGAVPAVNGPERSSAQTASQIDNTQPARLAPIPERVLPVVHQQLDALATQQYVWHGQAWPGQHMELSIEDPSEGEGDGSGDGREWHTTLRLSLPRLGGVDAHLYLGAAGLALRLQADDADAAQALLDGRAALEEALEAAGIALTGMAVELRDVSAG</sequence>
<evidence type="ECO:0000259" key="2">
    <source>
        <dbReference type="Pfam" id="PF02120"/>
    </source>
</evidence>
<proteinExistence type="predicted"/>
<keyword evidence="3" id="KW-0969">Cilium</keyword>
<dbReference type="Pfam" id="PF02120">
    <property type="entry name" value="Flg_hook"/>
    <property type="match status" value="1"/>
</dbReference>
<feature type="region of interest" description="Disordered" evidence="1">
    <location>
        <begin position="192"/>
        <end position="271"/>
    </location>
</feature>
<evidence type="ECO:0000313" key="3">
    <source>
        <dbReference type="EMBL" id="THF65705.1"/>
    </source>
</evidence>